<evidence type="ECO:0000313" key="2">
    <source>
        <dbReference type="EMBL" id="TRB35986.1"/>
    </source>
</evidence>
<keyword evidence="5" id="KW-1185">Reference proteome</keyword>
<keyword evidence="1" id="KW-0175">Coiled coil</keyword>
<dbReference type="EMBL" id="VAJB01000022">
    <property type="protein sequence ID" value="TRB73614.1"/>
    <property type="molecule type" value="Genomic_DNA"/>
</dbReference>
<name>A0A547EDU3_MANHA</name>
<evidence type="ECO:0000313" key="3">
    <source>
        <dbReference type="EMBL" id="TRB73614.1"/>
    </source>
</evidence>
<accession>A0A547EDU3</accession>
<dbReference type="Proteomes" id="UP000315164">
    <property type="component" value="Unassembled WGS sequence"/>
</dbReference>
<organism evidence="3 4">
    <name type="scientific">Mannheimia haemolytica</name>
    <name type="common">Pasteurella haemolytica</name>
    <dbReference type="NCBI Taxonomy" id="75985"/>
    <lineage>
        <taxon>Bacteria</taxon>
        <taxon>Pseudomonadati</taxon>
        <taxon>Pseudomonadota</taxon>
        <taxon>Gammaproteobacteria</taxon>
        <taxon>Pasteurellales</taxon>
        <taxon>Pasteurellaceae</taxon>
        <taxon>Mannheimia</taxon>
    </lineage>
</organism>
<evidence type="ECO:0000313" key="5">
    <source>
        <dbReference type="Proteomes" id="UP000318394"/>
    </source>
</evidence>
<dbReference type="Proteomes" id="UP000318394">
    <property type="component" value="Unassembled WGS sequence"/>
</dbReference>
<evidence type="ECO:0000313" key="4">
    <source>
        <dbReference type="Proteomes" id="UP000315164"/>
    </source>
</evidence>
<sequence length="194" mass="23493">MYEENLDYKLSLNEFKSLLSDLDKQIDEKYRESFHCEAVKWIIEYLKEKNTLPAQDILEDNADYDIHYTDGDYLHIFNDDSAISIYDFEKYIHISPKSENVEDYMIFGIDFNNKIPFVFLLKELFINNQERKRLLQEKEVELKKTMNKFMKLEMKKTNQGKKKKRELKERIDTLSLEIDKYMKSSYAEYLETLK</sequence>
<reference evidence="4 5" key="1">
    <citation type="journal article" date="2019" name="Vet. Microbiol.">
        <title>Genetic characterization of susceptible and multi-drug resistant Mannheimia haemolytica isolated from high-risk stocker calves prior to and after antimicrobial metaphylaxis.</title>
        <authorList>
            <person name="Snyder E.R."/>
            <person name="Alvarez-Narvaez S."/>
            <person name="Credille B.C."/>
        </authorList>
    </citation>
    <scope>NUCLEOTIDE SEQUENCE [LARGE SCALE GENOMIC DNA]</scope>
    <source>
        <strain evidence="3 4">UGA-R5-128-1</strain>
        <strain evidence="2 5">UGA-R7-163-1</strain>
    </source>
</reference>
<gene>
    <name evidence="3" type="ORF">FEA53_09955</name>
    <name evidence="2" type="ORF">FEB89_10055</name>
</gene>
<proteinExistence type="predicted"/>
<dbReference type="KEGG" id="mhaq:WC39_07065"/>
<dbReference type="GeneID" id="67369054"/>
<dbReference type="AlphaFoldDB" id="A0A547EDU3"/>
<feature type="coiled-coil region" evidence="1">
    <location>
        <begin position="128"/>
        <end position="184"/>
    </location>
</feature>
<dbReference type="RefSeq" id="WP_006250154.1">
    <property type="nucleotide sequence ID" value="NZ_CP011098.1"/>
</dbReference>
<dbReference type="KEGG" id="mhay:VK67_07065"/>
<comment type="caution">
    <text evidence="3">The sequence shown here is derived from an EMBL/GenBank/DDBJ whole genome shotgun (WGS) entry which is preliminary data.</text>
</comment>
<dbReference type="EMBL" id="VAJI01000023">
    <property type="protein sequence ID" value="TRB35986.1"/>
    <property type="molecule type" value="Genomic_DNA"/>
</dbReference>
<protein>
    <submittedName>
        <fullName evidence="3">Uncharacterized protein</fullName>
    </submittedName>
</protein>
<evidence type="ECO:0000256" key="1">
    <source>
        <dbReference type="SAM" id="Coils"/>
    </source>
</evidence>